<evidence type="ECO:0000259" key="3">
    <source>
        <dbReference type="Pfam" id="PF07731"/>
    </source>
</evidence>
<dbReference type="Gene3D" id="2.60.40.420">
    <property type="entry name" value="Cupredoxins - blue copper proteins"/>
    <property type="match status" value="3"/>
</dbReference>
<organism evidence="4 5">
    <name type="scientific">Brachybacterium equifaecis</name>
    <dbReference type="NCBI Taxonomy" id="2910770"/>
    <lineage>
        <taxon>Bacteria</taxon>
        <taxon>Bacillati</taxon>
        <taxon>Actinomycetota</taxon>
        <taxon>Actinomycetes</taxon>
        <taxon>Micrococcales</taxon>
        <taxon>Dermabacteraceae</taxon>
        <taxon>Brachybacterium</taxon>
    </lineage>
</organism>
<name>A0ABT0R2Q4_9MICO</name>
<dbReference type="Proteomes" id="UP001203761">
    <property type="component" value="Unassembled WGS sequence"/>
</dbReference>
<dbReference type="PROSITE" id="PS51318">
    <property type="entry name" value="TAT"/>
    <property type="match status" value="1"/>
</dbReference>
<sequence length="769" mass="83580">MRSADMPDMPDSSPSGSSRGLSRRAFFTATGAGALGLYVSSAVGAPQAIAEISAPGVLPGRAIAKYAQPLLCPSDMPKSSTSGGIDQYDLAIRQFSQQILPPGMPATTVWSYGPTSGRAKDFVSPALTIRAKRGRPARIRWRNQLTDASGNYLPHLFAVDPTLHWANPGKEPGAGGIATTDVRPDFTGRRYVPPAQFTDPATQFTDYTGPVPIVPHLHGARGVGDESDGYSEAWFLPDAKNIPAGFARHGRWFDFLAAKAKAAYGATWDNASVQYHYPNTNRASTLWIHDHALGLTRLNVYAGFAGFYLIGDIASSEKPRAVGGALPAIIPADVLPAYELNLAIQDRAFREDGRLFYPEGREYFDPDYHGPWYPEGAGIPPTWIPEFFGNTIVVNGRTWPKHTVERRRYTVRLLNACGSRTLYVDFSSIPGIKVSAVGSEQGYLRAPLDVMAQPGWRKGRLVLAPAERIDLVVDFRNVPAGRHVLKNVGPDGFFGGGVPGVDFPRADPETTGNIMAFDVQWGYPLDITTPPELLALPALPAPKAPARNRRLATTMHFHHLSTDDTPLNPPFLASATMMGVIHGAPGGMVHIQELMWSDPITENPGVGETEDWVIYNIPQEVGIPHPIHVHEAPFEVMERGTFTYRYTDDYTMGTLTHTGALPLIPGENGRKDTSFVYPGQYMRIRMTFEKAGQYMWHCHLLEHEDNEMMRPFRVGPAQAGEPAPLPATDVPHHGHMRPAEVAGAAAADGTMPEGTLADGTMAEGGDAEG</sequence>
<evidence type="ECO:0000313" key="5">
    <source>
        <dbReference type="Proteomes" id="UP001203761"/>
    </source>
</evidence>
<accession>A0ABT0R2Q4</accession>
<dbReference type="PANTHER" id="PTHR48267">
    <property type="entry name" value="CUPREDOXIN SUPERFAMILY PROTEIN"/>
    <property type="match status" value="1"/>
</dbReference>
<dbReference type="SUPFAM" id="SSF49503">
    <property type="entry name" value="Cupredoxins"/>
    <property type="match status" value="3"/>
</dbReference>
<keyword evidence="5" id="KW-1185">Reference proteome</keyword>
<evidence type="ECO:0000256" key="1">
    <source>
        <dbReference type="ARBA" id="ARBA00010609"/>
    </source>
</evidence>
<evidence type="ECO:0000313" key="4">
    <source>
        <dbReference type="EMBL" id="MCL6424029.1"/>
    </source>
</evidence>
<dbReference type="PANTHER" id="PTHR48267:SF1">
    <property type="entry name" value="BILIRUBIN OXIDASE"/>
    <property type="match status" value="1"/>
</dbReference>
<dbReference type="CDD" id="cd13844">
    <property type="entry name" value="CuRO_1_BOD_CotA_like"/>
    <property type="match status" value="1"/>
</dbReference>
<evidence type="ECO:0000256" key="2">
    <source>
        <dbReference type="SAM" id="MobiDB-lite"/>
    </source>
</evidence>
<dbReference type="InterPro" id="IPR011706">
    <property type="entry name" value="Cu-oxidase_C"/>
</dbReference>
<feature type="domain" description="Plastocyanin-like" evidence="3">
    <location>
        <begin position="603"/>
        <end position="717"/>
    </location>
</feature>
<dbReference type="InterPro" id="IPR008972">
    <property type="entry name" value="Cupredoxin"/>
</dbReference>
<feature type="region of interest" description="Disordered" evidence="2">
    <location>
        <begin position="715"/>
        <end position="735"/>
    </location>
</feature>
<proteinExistence type="inferred from homology"/>
<dbReference type="Pfam" id="PF07731">
    <property type="entry name" value="Cu-oxidase_2"/>
    <property type="match status" value="1"/>
</dbReference>
<protein>
    <submittedName>
        <fullName evidence="4">Multicopper oxidase domain-containing protein</fullName>
    </submittedName>
</protein>
<dbReference type="InterPro" id="IPR045087">
    <property type="entry name" value="Cu-oxidase_fam"/>
</dbReference>
<reference evidence="4" key="1">
    <citation type="submission" date="2022-02" db="EMBL/GenBank/DDBJ databases">
        <authorList>
            <person name="Lee M."/>
            <person name="Kim S.-J."/>
            <person name="Jung M.-Y."/>
        </authorList>
    </citation>
    <scope>NUCLEOTIDE SEQUENCE</scope>
    <source>
        <strain evidence="4">JHP9</strain>
    </source>
</reference>
<comment type="similarity">
    <text evidence="1">Belongs to the multicopper oxidase family.</text>
</comment>
<dbReference type="RefSeq" id="WP_249738108.1">
    <property type="nucleotide sequence ID" value="NZ_JAKNCJ010000007.1"/>
</dbReference>
<feature type="region of interest" description="Disordered" evidence="2">
    <location>
        <begin position="1"/>
        <end position="20"/>
    </location>
</feature>
<gene>
    <name evidence="4" type="ORF">Bequi_11675</name>
</gene>
<comment type="caution">
    <text evidence="4">The sequence shown here is derived from an EMBL/GenBank/DDBJ whole genome shotgun (WGS) entry which is preliminary data.</text>
</comment>
<dbReference type="InterPro" id="IPR006311">
    <property type="entry name" value="TAT_signal"/>
</dbReference>
<dbReference type="EMBL" id="JAKNCJ010000007">
    <property type="protein sequence ID" value="MCL6424029.1"/>
    <property type="molecule type" value="Genomic_DNA"/>
</dbReference>